<name>A0A8D9ALN8_9HEMI</name>
<dbReference type="GO" id="GO:0004930">
    <property type="term" value="F:G protein-coupled receptor activity"/>
    <property type="evidence" value="ECO:0007669"/>
    <property type="project" value="UniProtKB-KW"/>
</dbReference>
<evidence type="ECO:0000256" key="4">
    <source>
        <dbReference type="ARBA" id="ARBA00022692"/>
    </source>
</evidence>
<keyword evidence="3" id="KW-1003">Cell membrane</keyword>
<evidence type="ECO:0000256" key="6">
    <source>
        <dbReference type="ARBA" id="ARBA00023040"/>
    </source>
</evidence>
<keyword evidence="7 12" id="KW-0472">Membrane</keyword>
<proteinExistence type="inferred from homology"/>
<evidence type="ECO:0000256" key="7">
    <source>
        <dbReference type="ARBA" id="ARBA00023136"/>
    </source>
</evidence>
<evidence type="ECO:0000313" key="14">
    <source>
        <dbReference type="EMBL" id="CAG6768843.1"/>
    </source>
</evidence>
<evidence type="ECO:0000256" key="11">
    <source>
        <dbReference type="SAM" id="MobiDB-lite"/>
    </source>
</evidence>
<feature type="compositionally biased region" description="Polar residues" evidence="11">
    <location>
        <begin position="533"/>
        <end position="542"/>
    </location>
</feature>
<evidence type="ECO:0000256" key="1">
    <source>
        <dbReference type="ARBA" id="ARBA00004651"/>
    </source>
</evidence>
<feature type="domain" description="G-protein coupled receptors family 1 profile" evidence="13">
    <location>
        <begin position="21"/>
        <end position="353"/>
    </location>
</feature>
<feature type="transmembrane region" description="Helical" evidence="12">
    <location>
        <begin position="184"/>
        <end position="210"/>
    </location>
</feature>
<dbReference type="SUPFAM" id="SSF81321">
    <property type="entry name" value="Family A G protein-coupled receptor-like"/>
    <property type="match status" value="1"/>
</dbReference>
<keyword evidence="4 10" id="KW-0812">Transmembrane</keyword>
<feature type="transmembrane region" description="Helical" evidence="12">
    <location>
        <begin position="330"/>
        <end position="353"/>
    </location>
</feature>
<dbReference type="PANTHER" id="PTHR24249:SF406">
    <property type="entry name" value="G-PROTEIN COUPLED RECEPTORS FAMILY 1 PROFILE DOMAIN-CONTAINING PROTEIN"/>
    <property type="match status" value="1"/>
</dbReference>
<keyword evidence="8 10" id="KW-0675">Receptor</keyword>
<dbReference type="PROSITE" id="PS50262">
    <property type="entry name" value="G_PROTEIN_RECEP_F1_2"/>
    <property type="match status" value="1"/>
</dbReference>
<evidence type="ECO:0000256" key="12">
    <source>
        <dbReference type="SAM" id="Phobius"/>
    </source>
</evidence>
<dbReference type="GO" id="GO:0005886">
    <property type="term" value="C:plasma membrane"/>
    <property type="evidence" value="ECO:0007669"/>
    <property type="project" value="UniProtKB-SubCell"/>
</dbReference>
<dbReference type="EMBL" id="HBUF01577472">
    <property type="protein sequence ID" value="CAG6768843.1"/>
    <property type="molecule type" value="Transcribed_RNA"/>
</dbReference>
<dbReference type="PANTHER" id="PTHR24249">
    <property type="entry name" value="HISTAMINE RECEPTOR-RELATED G-PROTEIN COUPLED RECEPTOR"/>
    <property type="match status" value="1"/>
</dbReference>
<accession>A0A8D9ALN8</accession>
<evidence type="ECO:0000259" key="13">
    <source>
        <dbReference type="PROSITE" id="PS50262"/>
    </source>
</evidence>
<dbReference type="InterPro" id="IPR000276">
    <property type="entry name" value="GPCR_Rhodpsn"/>
</dbReference>
<feature type="region of interest" description="Disordered" evidence="11">
    <location>
        <begin position="420"/>
        <end position="439"/>
    </location>
</feature>
<dbReference type="Pfam" id="PF00001">
    <property type="entry name" value="7tm_1"/>
    <property type="match status" value="1"/>
</dbReference>
<dbReference type="AlphaFoldDB" id="A0A8D9ALN8"/>
<dbReference type="Gene3D" id="1.20.1070.10">
    <property type="entry name" value="Rhodopsin 7-helix transmembrane proteins"/>
    <property type="match status" value="1"/>
</dbReference>
<feature type="transmembrane region" description="Helical" evidence="12">
    <location>
        <begin position="138"/>
        <end position="158"/>
    </location>
</feature>
<evidence type="ECO:0000256" key="10">
    <source>
        <dbReference type="RuleBase" id="RU000688"/>
    </source>
</evidence>
<dbReference type="InterPro" id="IPR050569">
    <property type="entry name" value="TAAR"/>
</dbReference>
<feature type="transmembrane region" description="Helical" evidence="12">
    <location>
        <begin position="264"/>
        <end position="285"/>
    </location>
</feature>
<feature type="region of interest" description="Disordered" evidence="11">
    <location>
        <begin position="533"/>
        <end position="568"/>
    </location>
</feature>
<evidence type="ECO:0000256" key="2">
    <source>
        <dbReference type="ARBA" id="ARBA00010663"/>
    </source>
</evidence>
<evidence type="ECO:0000256" key="8">
    <source>
        <dbReference type="ARBA" id="ARBA00023170"/>
    </source>
</evidence>
<feature type="transmembrane region" description="Helical" evidence="12">
    <location>
        <begin position="96"/>
        <end position="117"/>
    </location>
</feature>
<feature type="transmembrane region" description="Helical" evidence="12">
    <location>
        <begin position="6"/>
        <end position="31"/>
    </location>
</feature>
<evidence type="ECO:0000256" key="3">
    <source>
        <dbReference type="ARBA" id="ARBA00022475"/>
    </source>
</evidence>
<feature type="compositionally biased region" description="Low complexity" evidence="11">
    <location>
        <begin position="420"/>
        <end position="435"/>
    </location>
</feature>
<feature type="compositionally biased region" description="Polar residues" evidence="11">
    <location>
        <begin position="556"/>
        <end position="568"/>
    </location>
</feature>
<comment type="subcellular location">
    <subcellularLocation>
        <location evidence="1">Cell membrane</location>
        <topology evidence="1">Multi-pass membrane protein</topology>
    </subcellularLocation>
</comment>
<reference evidence="14" key="1">
    <citation type="submission" date="2021-05" db="EMBL/GenBank/DDBJ databases">
        <authorList>
            <person name="Alioto T."/>
            <person name="Alioto T."/>
            <person name="Gomez Garrido J."/>
        </authorList>
    </citation>
    <scope>NUCLEOTIDE SEQUENCE</scope>
</reference>
<keyword evidence="5 12" id="KW-1133">Transmembrane helix</keyword>
<keyword evidence="6 10" id="KW-0297">G-protein coupled receptor</keyword>
<feature type="transmembrane region" description="Helical" evidence="12">
    <location>
        <begin position="43"/>
        <end position="66"/>
    </location>
</feature>
<evidence type="ECO:0000256" key="9">
    <source>
        <dbReference type="ARBA" id="ARBA00023224"/>
    </source>
</evidence>
<organism evidence="14">
    <name type="scientific">Cacopsylla melanoneura</name>
    <dbReference type="NCBI Taxonomy" id="428564"/>
    <lineage>
        <taxon>Eukaryota</taxon>
        <taxon>Metazoa</taxon>
        <taxon>Ecdysozoa</taxon>
        <taxon>Arthropoda</taxon>
        <taxon>Hexapoda</taxon>
        <taxon>Insecta</taxon>
        <taxon>Pterygota</taxon>
        <taxon>Neoptera</taxon>
        <taxon>Paraneoptera</taxon>
        <taxon>Hemiptera</taxon>
        <taxon>Sternorrhyncha</taxon>
        <taxon>Psylloidea</taxon>
        <taxon>Psyllidae</taxon>
        <taxon>Psyllinae</taxon>
        <taxon>Cacopsylla</taxon>
    </lineage>
</organism>
<dbReference type="CDD" id="cd00637">
    <property type="entry name" value="7tm_classA_rhodopsin-like"/>
    <property type="match status" value="1"/>
</dbReference>
<sequence length="677" mass="75655">MSAGTWLYLLLSFVTLLGLGLNVYILIVALLSKELATGNKLLLIHLSIVNVILSLLFLLVVVPHMFHYFSFLQPPLLIRHNSRSPPPSNQSALCEAHGFLFSLLNSVAIWNICGLNCDRYYAIAAPLHYSVLINQKKIFLCLAVIWLFCLLACIPPFFRIAPYSYDPDLASCVPDFTSGKLSTVWYSGFFIVSTFLLPATVIVICNIKVLMIARYHRHRIASAIFEVTLSAQVTITHQKNPFYNSFTLNKFLTRKSAYNTVFELLGSFILIYLPYYGMIVVYHVVTLMSNETNPTPNELVRENTNVHNRVFATMFTNEQQKSASAGFNDALSVLSFVSFTLLTSSTLINSLLYGIKSKILRKSFANYWRKQKSKCEIYNEIQARTPSTCGSRRPSLTPLGILTKPAPLIRRTSDIGIECNSNNTSNSISKSSSNSGTKKHQHFVNLSTRQMSTSTSKLSLSTQEKLTAGATMLTTSVANHHHRMSNSVQNIPSNKSFFHIKSHHNQHNSSSISHRSEATTSFINSPRIMITKTFSQDNGGQTTDDDEFASLEPNRSLESGTTYESVRQSDSELAYDSASCLEISESERSFCEKQSSKAFDSIQSYEKRPPSSSRNFKLKFFTNQSFDSDKGFDPITEFSLGTSAGTRDGKVLSFLSLNSDIEDEDDVTTLSKTCVSE</sequence>
<evidence type="ECO:0000256" key="5">
    <source>
        <dbReference type="ARBA" id="ARBA00022989"/>
    </source>
</evidence>
<comment type="similarity">
    <text evidence="2 10">Belongs to the G-protein coupled receptor 1 family.</text>
</comment>
<dbReference type="InterPro" id="IPR017452">
    <property type="entry name" value="GPCR_Rhodpsn_7TM"/>
</dbReference>
<dbReference type="PRINTS" id="PR00237">
    <property type="entry name" value="GPCRRHODOPSN"/>
</dbReference>
<dbReference type="PROSITE" id="PS00237">
    <property type="entry name" value="G_PROTEIN_RECEP_F1_1"/>
    <property type="match status" value="1"/>
</dbReference>
<keyword evidence="9 10" id="KW-0807">Transducer</keyword>
<protein>
    <submittedName>
        <fullName evidence="14">Rhodopsin, GQ-coupled</fullName>
    </submittedName>
</protein>